<reference evidence="15" key="1">
    <citation type="submission" date="2025-08" db="UniProtKB">
        <authorList>
            <consortium name="RefSeq"/>
        </authorList>
    </citation>
    <scope>IDENTIFICATION</scope>
</reference>
<dbReference type="GeneID" id="105430600"/>
<keyword evidence="2" id="KW-0217">Developmental protein</keyword>
<dbReference type="InterPro" id="IPR052002">
    <property type="entry name" value="Even-skipped_HD"/>
</dbReference>
<keyword evidence="6" id="KW-0844">Vision</keyword>
<keyword evidence="4 10" id="KW-0371">Homeobox</keyword>
<feature type="domain" description="Homeobox" evidence="13">
    <location>
        <begin position="66"/>
        <end position="126"/>
    </location>
</feature>
<feature type="compositionally biased region" description="Basic residues" evidence="12">
    <location>
        <begin position="295"/>
        <end position="304"/>
    </location>
</feature>
<evidence type="ECO:0000256" key="9">
    <source>
        <dbReference type="ARBA" id="ARBA00068739"/>
    </source>
</evidence>
<dbReference type="Proteomes" id="UP000504615">
    <property type="component" value="Unplaced"/>
</dbReference>
<dbReference type="FunFam" id="1.10.10.60:FF:000417">
    <property type="entry name" value="Even-skipped homeobox 1"/>
    <property type="match status" value="1"/>
</dbReference>
<name>A0A6I9WHZ7_9HYME</name>
<keyword evidence="14" id="KW-1185">Reference proteome</keyword>
<comment type="similarity">
    <text evidence="7">Belongs to the even-skipped homeobox family.</text>
</comment>
<evidence type="ECO:0000313" key="15">
    <source>
        <dbReference type="RefSeq" id="XP_011642535.1"/>
    </source>
</evidence>
<evidence type="ECO:0000256" key="8">
    <source>
        <dbReference type="ARBA" id="ARBA00056641"/>
    </source>
</evidence>
<dbReference type="RefSeq" id="XP_011642535.1">
    <property type="nucleotide sequence ID" value="XM_011644233.2"/>
</dbReference>
<evidence type="ECO:0000256" key="5">
    <source>
        <dbReference type="ARBA" id="ARBA00023242"/>
    </source>
</evidence>
<dbReference type="PANTHER" id="PTHR46294">
    <property type="entry name" value="SEGMENTATION PROTEIN EVEN-SKIPPED"/>
    <property type="match status" value="1"/>
</dbReference>
<feature type="compositionally biased region" description="Low complexity" evidence="12">
    <location>
        <begin position="367"/>
        <end position="396"/>
    </location>
</feature>
<dbReference type="KEGG" id="pbar:105430600"/>
<feature type="region of interest" description="Disordered" evidence="12">
    <location>
        <begin position="258"/>
        <end position="336"/>
    </location>
</feature>
<dbReference type="GO" id="GO:0048663">
    <property type="term" value="P:neuron fate commitment"/>
    <property type="evidence" value="ECO:0007669"/>
    <property type="project" value="UniProtKB-ARBA"/>
</dbReference>
<dbReference type="PANTHER" id="PTHR46294:SF4">
    <property type="entry name" value="SEGMENTATION PROTEIN EVEN-SKIPPED"/>
    <property type="match status" value="1"/>
</dbReference>
<dbReference type="PRINTS" id="PR00024">
    <property type="entry name" value="HOMEOBOX"/>
</dbReference>
<sequence length="426" mass="47393">MKNNHYEEENDDNMEEEENIIVDGVNNSSRSLHVDNEPQPSTSRGITHPPQQQPQQQQTPIPPIDPNVRRYRTAFTREQLARLEKEFTKENYVSRPRRCELAAQLGLPESTIKVWFQNRRMKDKRQRLSMTWPFHVAYATDPAIAASLFAAASSSLTHMGYPPTMSATSHLAPSATGFSYQRLPFPSPVSALHRPHPRNLTAPYLLPSHLPQPPALHVLGIPTHSTTLASHVFPPIGSSSSSTSMGFHRQIFGSAELSPVNSDTSDNPSECECSINGCQQSQSQPHHSSQQPPHPHVHHSHHPRCLNPSVTSAVTSSLVQQRDRLSGGDQSQQVRLNGMSMPIVTVVPYDNNPSTSYNHLAIPSGISSLPSSLPSNQPEQSQQQQSQQQPQQQQQPQPQPQPQPKLFQPYKNDSTDDDKPNRNGTI</sequence>
<evidence type="ECO:0000256" key="11">
    <source>
        <dbReference type="RuleBase" id="RU000682"/>
    </source>
</evidence>
<dbReference type="InterPro" id="IPR001356">
    <property type="entry name" value="HD"/>
</dbReference>
<feature type="compositionally biased region" description="Low complexity" evidence="12">
    <location>
        <begin position="49"/>
        <end position="59"/>
    </location>
</feature>
<evidence type="ECO:0000256" key="4">
    <source>
        <dbReference type="ARBA" id="ARBA00023155"/>
    </source>
</evidence>
<feature type="region of interest" description="Disordered" evidence="12">
    <location>
        <begin position="1"/>
        <end position="67"/>
    </location>
</feature>
<dbReference type="GO" id="GO:0000981">
    <property type="term" value="F:DNA-binding transcription factor activity, RNA polymerase II-specific"/>
    <property type="evidence" value="ECO:0007669"/>
    <property type="project" value="InterPro"/>
</dbReference>
<dbReference type="InterPro" id="IPR020479">
    <property type="entry name" value="HD_metazoa"/>
</dbReference>
<gene>
    <name evidence="15" type="primary">LOC105430600</name>
</gene>
<accession>A0A6I9WHZ7</accession>
<evidence type="ECO:0000259" key="13">
    <source>
        <dbReference type="PROSITE" id="PS50071"/>
    </source>
</evidence>
<proteinExistence type="inferred from homology"/>
<keyword evidence="6" id="KW-0716">Sensory transduction</keyword>
<feature type="compositionally biased region" description="Polar residues" evidence="12">
    <location>
        <begin position="308"/>
        <end position="320"/>
    </location>
</feature>
<comment type="function">
    <text evidence="8">Required to establish the unique cell identity of photoreceptors R2 and R5 and consequently for ommatidial assembly in the developing eye imaginal disk. Repression of expression in R8 photoreceptor by senseless (sens) is an essential mechanism of R8 cell fate determination.</text>
</comment>
<dbReference type="AlphaFoldDB" id="A0A6I9WHZ7"/>
<evidence type="ECO:0000256" key="6">
    <source>
        <dbReference type="ARBA" id="ARBA00023305"/>
    </source>
</evidence>
<keyword evidence="5 10" id="KW-0539">Nucleus</keyword>
<evidence type="ECO:0000256" key="10">
    <source>
        <dbReference type="PROSITE-ProRule" id="PRU00108"/>
    </source>
</evidence>
<feature type="region of interest" description="Disordered" evidence="12">
    <location>
        <begin position="358"/>
        <end position="426"/>
    </location>
</feature>
<dbReference type="GO" id="GO:0007601">
    <property type="term" value="P:visual perception"/>
    <property type="evidence" value="ECO:0007669"/>
    <property type="project" value="UniProtKB-KW"/>
</dbReference>
<dbReference type="GO" id="GO:0005634">
    <property type="term" value="C:nucleus"/>
    <property type="evidence" value="ECO:0007669"/>
    <property type="project" value="UniProtKB-SubCell"/>
</dbReference>
<dbReference type="InterPro" id="IPR017970">
    <property type="entry name" value="Homeobox_CS"/>
</dbReference>
<protein>
    <recommendedName>
        <fullName evidence="9">Homeobox protein rough</fullName>
    </recommendedName>
</protein>
<dbReference type="PRINTS" id="PR00031">
    <property type="entry name" value="HTHREPRESSR"/>
</dbReference>
<evidence type="ECO:0000256" key="12">
    <source>
        <dbReference type="SAM" id="MobiDB-lite"/>
    </source>
</evidence>
<dbReference type="SMART" id="SM00389">
    <property type="entry name" value="HOX"/>
    <property type="match status" value="1"/>
</dbReference>
<evidence type="ECO:0000256" key="1">
    <source>
        <dbReference type="ARBA" id="ARBA00004123"/>
    </source>
</evidence>
<evidence type="ECO:0000256" key="3">
    <source>
        <dbReference type="ARBA" id="ARBA00023125"/>
    </source>
</evidence>
<dbReference type="SUPFAM" id="SSF46689">
    <property type="entry name" value="Homeodomain-like"/>
    <property type="match status" value="1"/>
</dbReference>
<dbReference type="InterPro" id="IPR000047">
    <property type="entry name" value="HTH_motif"/>
</dbReference>
<feature type="compositionally biased region" description="Basic and acidic residues" evidence="12">
    <location>
        <begin position="413"/>
        <end position="426"/>
    </location>
</feature>
<evidence type="ECO:0000256" key="2">
    <source>
        <dbReference type="ARBA" id="ARBA00022473"/>
    </source>
</evidence>
<dbReference type="Pfam" id="PF00046">
    <property type="entry name" value="Homeodomain"/>
    <property type="match status" value="1"/>
</dbReference>
<comment type="subcellular location">
    <subcellularLocation>
        <location evidence="1 10 11">Nucleus</location>
    </subcellularLocation>
</comment>
<dbReference type="PROSITE" id="PS00027">
    <property type="entry name" value="HOMEOBOX_1"/>
    <property type="match status" value="1"/>
</dbReference>
<feature type="compositionally biased region" description="Low complexity" evidence="12">
    <location>
        <begin position="279"/>
        <end position="291"/>
    </location>
</feature>
<dbReference type="OrthoDB" id="6159439at2759"/>
<keyword evidence="3 10" id="KW-0238">DNA-binding</keyword>
<dbReference type="GO" id="GO:0000978">
    <property type="term" value="F:RNA polymerase II cis-regulatory region sequence-specific DNA binding"/>
    <property type="evidence" value="ECO:0007669"/>
    <property type="project" value="TreeGrafter"/>
</dbReference>
<dbReference type="Gene3D" id="1.10.10.60">
    <property type="entry name" value="Homeodomain-like"/>
    <property type="match status" value="1"/>
</dbReference>
<evidence type="ECO:0000256" key="7">
    <source>
        <dbReference type="ARBA" id="ARBA00038449"/>
    </source>
</evidence>
<dbReference type="PROSITE" id="PS50071">
    <property type="entry name" value="HOMEOBOX_2"/>
    <property type="match status" value="1"/>
</dbReference>
<dbReference type="InterPro" id="IPR009057">
    <property type="entry name" value="Homeodomain-like_sf"/>
</dbReference>
<evidence type="ECO:0000313" key="14">
    <source>
        <dbReference type="Proteomes" id="UP000504615"/>
    </source>
</evidence>
<feature type="compositionally biased region" description="Polar residues" evidence="12">
    <location>
        <begin position="259"/>
        <end position="268"/>
    </location>
</feature>
<dbReference type="CDD" id="cd00086">
    <property type="entry name" value="homeodomain"/>
    <property type="match status" value="1"/>
</dbReference>
<feature type="compositionally biased region" description="Acidic residues" evidence="12">
    <location>
        <begin position="8"/>
        <end position="20"/>
    </location>
</feature>
<feature type="DNA-binding region" description="Homeobox" evidence="10">
    <location>
        <begin position="68"/>
        <end position="127"/>
    </location>
</feature>
<organism evidence="14 15">
    <name type="scientific">Pogonomyrmex barbatus</name>
    <name type="common">red harvester ant</name>
    <dbReference type="NCBI Taxonomy" id="144034"/>
    <lineage>
        <taxon>Eukaryota</taxon>
        <taxon>Metazoa</taxon>
        <taxon>Ecdysozoa</taxon>
        <taxon>Arthropoda</taxon>
        <taxon>Hexapoda</taxon>
        <taxon>Insecta</taxon>
        <taxon>Pterygota</taxon>
        <taxon>Neoptera</taxon>
        <taxon>Endopterygota</taxon>
        <taxon>Hymenoptera</taxon>
        <taxon>Apocrita</taxon>
        <taxon>Aculeata</taxon>
        <taxon>Formicoidea</taxon>
        <taxon>Formicidae</taxon>
        <taxon>Myrmicinae</taxon>
        <taxon>Pogonomyrmex</taxon>
    </lineage>
</organism>